<dbReference type="Gene3D" id="3.40.50.2300">
    <property type="match status" value="1"/>
</dbReference>
<dbReference type="SMART" id="SM00448">
    <property type="entry name" value="REC"/>
    <property type="match status" value="1"/>
</dbReference>
<evidence type="ECO:0000313" key="5">
    <source>
        <dbReference type="Proteomes" id="UP000007886"/>
    </source>
</evidence>
<dbReference type="SUPFAM" id="SSF52172">
    <property type="entry name" value="CheY-like"/>
    <property type="match status" value="1"/>
</dbReference>
<dbReference type="InterPro" id="IPR001789">
    <property type="entry name" value="Sig_transdc_resp-reg_receiver"/>
</dbReference>
<dbReference type="PROSITE" id="PS50110">
    <property type="entry name" value="RESPONSE_REGULATORY"/>
    <property type="match status" value="1"/>
</dbReference>
<feature type="domain" description="Response regulatory" evidence="3">
    <location>
        <begin position="58"/>
        <end position="179"/>
    </location>
</feature>
<sequence>MHENMHMSAAAGIARSERCMAAKCLQDGHNPRDNFSFETLIWVGGNIPFDRRILDVANILIVDDDPAVQLTIRLILERAGHHVSVAGDGRTGLVLFEASQFELLFLDIFMPGVDGLETMRHIRARQPAIPIIVISGRSVTPDAYAEPDFLKMGTKLGAVASLQKPFRPDALLAAVDSCLGSAQSSSPPQPNAGCGC</sequence>
<organism evidence="4 5">
    <name type="scientific">Bradyrhizobium cosmicum</name>
    <dbReference type="NCBI Taxonomy" id="1404864"/>
    <lineage>
        <taxon>Bacteria</taxon>
        <taxon>Pseudomonadati</taxon>
        <taxon>Pseudomonadota</taxon>
        <taxon>Alphaproteobacteria</taxon>
        <taxon>Hyphomicrobiales</taxon>
        <taxon>Nitrobacteraceae</taxon>
        <taxon>Bradyrhizobium</taxon>
    </lineage>
</organism>
<accession>A0AAI8Q9Y4</accession>
<gene>
    <name evidence="4" type="primary">cheY</name>
    <name evidence="4" type="ORF">S23_04520</name>
</gene>
<dbReference type="Pfam" id="PF00072">
    <property type="entry name" value="Response_reg"/>
    <property type="match status" value="1"/>
</dbReference>
<dbReference type="GO" id="GO:0000160">
    <property type="term" value="P:phosphorelay signal transduction system"/>
    <property type="evidence" value="ECO:0007669"/>
    <property type="project" value="InterPro"/>
</dbReference>
<keyword evidence="5" id="KW-1185">Reference proteome</keyword>
<dbReference type="InterPro" id="IPR050595">
    <property type="entry name" value="Bact_response_regulator"/>
</dbReference>
<protein>
    <submittedName>
        <fullName evidence="4">Two-component response regulator</fullName>
    </submittedName>
</protein>
<evidence type="ECO:0000256" key="2">
    <source>
        <dbReference type="PROSITE-ProRule" id="PRU00169"/>
    </source>
</evidence>
<keyword evidence="1 2" id="KW-0597">Phosphoprotein</keyword>
<dbReference type="AlphaFoldDB" id="A0AAI8Q9Y4"/>
<dbReference type="Proteomes" id="UP000007886">
    <property type="component" value="Chromosome"/>
</dbReference>
<dbReference type="EMBL" id="AP012279">
    <property type="protein sequence ID" value="BAL73674.1"/>
    <property type="molecule type" value="Genomic_DNA"/>
</dbReference>
<reference evidence="4 5" key="1">
    <citation type="journal article" date="2012" name="Microbes Environ.">
        <title>Complete genome sequence of Bradyrhizobium sp. S23321: insights into symbiosis evolution in soil oligotrophs.</title>
        <authorList>
            <person name="Okubo T."/>
            <person name="Tsukui T."/>
            <person name="Maita H."/>
            <person name="Okamoto S."/>
            <person name="Oshima K."/>
            <person name="Fujisawa T."/>
            <person name="Saito A."/>
            <person name="Futamata H."/>
            <person name="Hattori R."/>
            <person name="Shimomura Y."/>
            <person name="Haruta S."/>
            <person name="Morimoto S."/>
            <person name="Wang Y."/>
            <person name="Sakai Y."/>
            <person name="Hattori M."/>
            <person name="Aizawa S."/>
            <person name="Nagashima K.V.P."/>
            <person name="Masuda S."/>
            <person name="Hattori T."/>
            <person name="Yamashita A."/>
            <person name="Bao Z."/>
            <person name="Hayatsu M."/>
            <person name="Kajiya-Kanegae H."/>
            <person name="Yoshinaga I."/>
            <person name="Sakamoto K."/>
            <person name="Toyota K."/>
            <person name="Nakao M."/>
            <person name="Kohara M."/>
            <person name="Anda M."/>
            <person name="Niwa R."/>
            <person name="Jung-Hwan P."/>
            <person name="Sameshima-Saito R."/>
            <person name="Tokuda S."/>
            <person name="Yamamoto S."/>
            <person name="Yamamoto S."/>
            <person name="Yokoyama T."/>
            <person name="Akutsu T."/>
            <person name="Nakamura Y."/>
            <person name="Nakahira-Yanaka Y."/>
            <person name="Takada Hoshino Y."/>
            <person name="Hirakawa H."/>
            <person name="Mitsui H."/>
            <person name="Terasawa K."/>
            <person name="Itakura M."/>
            <person name="Sato S."/>
            <person name="Ikeda-Ohtsubo W."/>
            <person name="Sakakura N."/>
            <person name="Kaminuma E."/>
            <person name="Minamisawa K."/>
        </authorList>
    </citation>
    <scope>NUCLEOTIDE SEQUENCE [LARGE SCALE GENOMIC DNA]</scope>
    <source>
        <strain evidence="4 5">S23321</strain>
    </source>
</reference>
<dbReference type="InterPro" id="IPR011006">
    <property type="entry name" value="CheY-like_superfamily"/>
</dbReference>
<proteinExistence type="predicted"/>
<name>A0AAI8Q9Y4_9BRAD</name>
<evidence type="ECO:0000259" key="3">
    <source>
        <dbReference type="PROSITE" id="PS50110"/>
    </source>
</evidence>
<dbReference type="KEGG" id="brs:S23_04520"/>
<dbReference type="PANTHER" id="PTHR44591:SF23">
    <property type="entry name" value="CHEY SUBFAMILY"/>
    <property type="match status" value="1"/>
</dbReference>
<dbReference type="CDD" id="cd00156">
    <property type="entry name" value="REC"/>
    <property type="match status" value="1"/>
</dbReference>
<evidence type="ECO:0000256" key="1">
    <source>
        <dbReference type="ARBA" id="ARBA00022553"/>
    </source>
</evidence>
<dbReference type="PANTHER" id="PTHR44591">
    <property type="entry name" value="STRESS RESPONSE REGULATOR PROTEIN 1"/>
    <property type="match status" value="1"/>
</dbReference>
<feature type="modified residue" description="4-aspartylphosphate" evidence="2">
    <location>
        <position position="107"/>
    </location>
</feature>
<evidence type="ECO:0000313" key="4">
    <source>
        <dbReference type="EMBL" id="BAL73674.1"/>
    </source>
</evidence>